<reference evidence="2" key="1">
    <citation type="submission" date="2023-01" db="EMBL/GenBank/DDBJ databases">
        <title>Colletotrichum chrysophilum M932 genome sequence.</title>
        <authorList>
            <person name="Baroncelli R."/>
        </authorList>
    </citation>
    <scope>NUCLEOTIDE SEQUENCE</scope>
    <source>
        <strain evidence="2">M932</strain>
    </source>
</reference>
<sequence>MNTHNSILSCVFGRVNCLPGRTPKNIVRGNAKPRRRYLCLNLLHSHLHKNSEQCEQYPTPKDALVVLTGRLLSVSLGDNSSTSRGHPLVASIEAACSQAPPFVNDKQLPQKSAYAQSERYHPR</sequence>
<evidence type="ECO:0000313" key="3">
    <source>
        <dbReference type="Proteomes" id="UP001243330"/>
    </source>
</evidence>
<accession>A0AAD9EL12</accession>
<organism evidence="2 3">
    <name type="scientific">Colletotrichum chrysophilum</name>
    <dbReference type="NCBI Taxonomy" id="1836956"/>
    <lineage>
        <taxon>Eukaryota</taxon>
        <taxon>Fungi</taxon>
        <taxon>Dikarya</taxon>
        <taxon>Ascomycota</taxon>
        <taxon>Pezizomycotina</taxon>
        <taxon>Sordariomycetes</taxon>
        <taxon>Hypocreomycetidae</taxon>
        <taxon>Glomerellales</taxon>
        <taxon>Glomerellaceae</taxon>
        <taxon>Colletotrichum</taxon>
        <taxon>Colletotrichum gloeosporioides species complex</taxon>
    </lineage>
</organism>
<gene>
    <name evidence="2" type="ORF">CCHR01_08882</name>
</gene>
<proteinExistence type="predicted"/>
<protein>
    <submittedName>
        <fullName evidence="2">Uncharacterized protein</fullName>
    </submittedName>
</protein>
<comment type="caution">
    <text evidence="2">The sequence shown here is derived from an EMBL/GenBank/DDBJ whole genome shotgun (WGS) entry which is preliminary data.</text>
</comment>
<dbReference type="EMBL" id="JAQOWY010000170">
    <property type="protein sequence ID" value="KAK1848491.1"/>
    <property type="molecule type" value="Genomic_DNA"/>
</dbReference>
<feature type="region of interest" description="Disordered" evidence="1">
    <location>
        <begin position="102"/>
        <end position="123"/>
    </location>
</feature>
<evidence type="ECO:0000256" key="1">
    <source>
        <dbReference type="SAM" id="MobiDB-lite"/>
    </source>
</evidence>
<keyword evidence="3" id="KW-1185">Reference proteome</keyword>
<name>A0AAD9EL12_9PEZI</name>
<dbReference type="AlphaFoldDB" id="A0AAD9EL12"/>
<dbReference type="Proteomes" id="UP001243330">
    <property type="component" value="Unassembled WGS sequence"/>
</dbReference>
<evidence type="ECO:0000313" key="2">
    <source>
        <dbReference type="EMBL" id="KAK1848491.1"/>
    </source>
</evidence>